<dbReference type="GO" id="GO:0019354">
    <property type="term" value="P:siroheme biosynthetic process"/>
    <property type="evidence" value="ECO:0007669"/>
    <property type="project" value="UniProtKB-UniPathway"/>
</dbReference>
<evidence type="ECO:0000313" key="6">
    <source>
        <dbReference type="EMBL" id="GAN80675.1"/>
    </source>
</evidence>
<evidence type="ECO:0000256" key="5">
    <source>
        <dbReference type="ARBA" id="ARBA00023244"/>
    </source>
</evidence>
<dbReference type="GO" id="GO:0043115">
    <property type="term" value="F:precorrin-2 dehydrogenase activity"/>
    <property type="evidence" value="ECO:0007669"/>
    <property type="project" value="UniProtKB-EC"/>
</dbReference>
<accession>A0A0D6PG05</accession>
<evidence type="ECO:0000313" key="7">
    <source>
        <dbReference type="Proteomes" id="UP000032668"/>
    </source>
</evidence>
<dbReference type="Gene3D" id="3.30.160.110">
    <property type="entry name" value="Siroheme synthase, domain 2"/>
    <property type="match status" value="1"/>
</dbReference>
<dbReference type="Gene3D" id="3.40.50.720">
    <property type="entry name" value="NAD(P)-binding Rossmann-like Domain"/>
    <property type="match status" value="1"/>
</dbReference>
<keyword evidence="3" id="KW-0560">Oxidoreductase</keyword>
<keyword evidence="7" id="KW-1185">Reference proteome</keyword>
<evidence type="ECO:0000256" key="2">
    <source>
        <dbReference type="ARBA" id="ARBA00012400"/>
    </source>
</evidence>
<gene>
    <name evidence="6" type="ORF">Aam_055_055</name>
</gene>
<comment type="caution">
    <text evidence="6">The sequence shown here is derived from an EMBL/GenBank/DDBJ whole genome shotgun (WGS) entry which is preliminary data.</text>
</comment>
<dbReference type="InterPro" id="IPR028161">
    <property type="entry name" value="Met8-like"/>
</dbReference>
<dbReference type="UniPathway" id="UPA00262">
    <property type="reaction ID" value="UER00222"/>
</dbReference>
<proteinExistence type="predicted"/>
<comment type="pathway">
    <text evidence="1">Porphyrin-containing compound metabolism; siroheme biosynthesis; sirohydrochlorin from precorrin-2: step 1/1.</text>
</comment>
<dbReference type="AlphaFoldDB" id="A0A0D6PG05"/>
<dbReference type="OrthoDB" id="9815856at2"/>
<dbReference type="Proteomes" id="UP000032668">
    <property type="component" value="Unassembled WGS sequence"/>
</dbReference>
<dbReference type="SUPFAM" id="SSF75615">
    <property type="entry name" value="Siroheme synthase middle domains-like"/>
    <property type="match status" value="1"/>
</dbReference>
<name>A0A0D6PG05_9PROT</name>
<dbReference type="PANTHER" id="PTHR35330">
    <property type="entry name" value="SIROHEME BIOSYNTHESIS PROTEIN MET8"/>
    <property type="match status" value="1"/>
</dbReference>
<evidence type="ECO:0000256" key="3">
    <source>
        <dbReference type="ARBA" id="ARBA00023002"/>
    </source>
</evidence>
<dbReference type="Pfam" id="PF13241">
    <property type="entry name" value="NAD_binding_7"/>
    <property type="match status" value="1"/>
</dbReference>
<dbReference type="STRING" id="1120923.SAMN02746095_00728"/>
<reference evidence="6 7" key="1">
    <citation type="submission" date="2012-11" db="EMBL/GenBank/DDBJ databases">
        <title>Whole genome sequence of Acidocella aminolytica 101 = DSM 11237.</title>
        <authorList>
            <person name="Azuma Y."/>
            <person name="Higashiura N."/>
            <person name="Hirakawa H."/>
            <person name="Matsushita K."/>
        </authorList>
    </citation>
    <scope>NUCLEOTIDE SEQUENCE [LARGE SCALE GENOMIC DNA]</scope>
    <source>
        <strain evidence="7">101 / DSM 11237</strain>
    </source>
</reference>
<keyword evidence="5" id="KW-0627">Porphyrin biosynthesis</keyword>
<protein>
    <recommendedName>
        <fullName evidence="2">precorrin-2 dehydrogenase</fullName>
        <ecNumber evidence="2">1.3.1.76</ecNumber>
    </recommendedName>
</protein>
<dbReference type="GO" id="GO:0004325">
    <property type="term" value="F:ferrochelatase activity"/>
    <property type="evidence" value="ECO:0007669"/>
    <property type="project" value="InterPro"/>
</dbReference>
<organism evidence="6 7">
    <name type="scientific">Acidocella aminolytica 101 = DSM 11237</name>
    <dbReference type="NCBI Taxonomy" id="1120923"/>
    <lineage>
        <taxon>Bacteria</taxon>
        <taxon>Pseudomonadati</taxon>
        <taxon>Pseudomonadota</taxon>
        <taxon>Alphaproteobacteria</taxon>
        <taxon>Acetobacterales</taxon>
        <taxon>Acidocellaceae</taxon>
        <taxon>Acidocella</taxon>
    </lineage>
</organism>
<dbReference type="EC" id="1.3.1.76" evidence="2"/>
<dbReference type="RefSeq" id="WP_048879079.1">
    <property type="nucleotide sequence ID" value="NZ_BANC01000054.1"/>
</dbReference>
<sequence>MIPLALNSSRLRLGLAGAGTPALRRLRALRAAGAGEELRVFTTDPALSAEAGAATTPRLPTPEDISPLNLLWIAGLEEDIYRPLAQAAQDAKLLLNVEDVPEFCDFNSVAEIRRGDLLLTVSTGGQAPGLAGAIRKRLEACFPESWATRVKEIATLRQGWRAERMPMAEAARRIDTLVEEKCWLSCPKLR</sequence>
<evidence type="ECO:0000256" key="4">
    <source>
        <dbReference type="ARBA" id="ARBA00023027"/>
    </source>
</evidence>
<dbReference type="EMBL" id="BANC01000054">
    <property type="protein sequence ID" value="GAN80675.1"/>
    <property type="molecule type" value="Genomic_DNA"/>
</dbReference>
<keyword evidence="4" id="KW-0520">NAD</keyword>
<dbReference type="PANTHER" id="PTHR35330:SF1">
    <property type="entry name" value="SIROHEME BIOSYNTHESIS PROTEIN MET8"/>
    <property type="match status" value="1"/>
</dbReference>
<evidence type="ECO:0000256" key="1">
    <source>
        <dbReference type="ARBA" id="ARBA00005010"/>
    </source>
</evidence>